<organism evidence="2 3">
    <name type="scientific">Euroglyphus maynei</name>
    <name type="common">Mayne's house dust mite</name>
    <dbReference type="NCBI Taxonomy" id="6958"/>
    <lineage>
        <taxon>Eukaryota</taxon>
        <taxon>Metazoa</taxon>
        <taxon>Ecdysozoa</taxon>
        <taxon>Arthropoda</taxon>
        <taxon>Chelicerata</taxon>
        <taxon>Arachnida</taxon>
        <taxon>Acari</taxon>
        <taxon>Acariformes</taxon>
        <taxon>Sarcoptiformes</taxon>
        <taxon>Astigmata</taxon>
        <taxon>Psoroptidia</taxon>
        <taxon>Analgoidea</taxon>
        <taxon>Pyroglyphidae</taxon>
        <taxon>Pyroglyphinae</taxon>
        <taxon>Euroglyphus</taxon>
    </lineage>
</organism>
<comment type="caution">
    <text evidence="2">The sequence shown here is derived from an EMBL/GenBank/DDBJ whole genome shotgun (WGS) entry which is preliminary data.</text>
</comment>
<proteinExistence type="predicted"/>
<dbReference type="AlphaFoldDB" id="A0A1Y3BCP3"/>
<dbReference type="GO" id="GO:0048268">
    <property type="term" value="P:clathrin coat assembly"/>
    <property type="evidence" value="ECO:0007669"/>
    <property type="project" value="TreeGrafter"/>
</dbReference>
<dbReference type="GO" id="GO:0080025">
    <property type="term" value="F:phosphatidylinositol-3,5-bisphosphate binding"/>
    <property type="evidence" value="ECO:0007669"/>
    <property type="project" value="TreeGrafter"/>
</dbReference>
<dbReference type="PANTHER" id="PTHR10407">
    <property type="entry name" value="HUNTINGTIN INTERACTING PROTEIN 1"/>
    <property type="match status" value="1"/>
</dbReference>
<dbReference type="OrthoDB" id="8178130at2759"/>
<name>A0A1Y3BCP3_EURMA</name>
<dbReference type="InterPro" id="IPR011417">
    <property type="entry name" value="ANTH_dom"/>
</dbReference>
<dbReference type="Pfam" id="PF07651">
    <property type="entry name" value="ANTH"/>
    <property type="match status" value="1"/>
</dbReference>
<evidence type="ECO:0000313" key="2">
    <source>
        <dbReference type="EMBL" id="OTF77794.1"/>
    </source>
</evidence>
<evidence type="ECO:0000313" key="3">
    <source>
        <dbReference type="Proteomes" id="UP000194236"/>
    </source>
</evidence>
<gene>
    <name evidence="2" type="ORF">BLA29_004134</name>
</gene>
<sequence>MDEILCLQNTVYLTLDTCYSSSMTSTGQCRIAPIIMCIQDSSQLYDFTVKILFKLHHALPHSTLEGHRERFYNQFKL</sequence>
<dbReference type="GO" id="GO:0030136">
    <property type="term" value="C:clathrin-coated vesicle"/>
    <property type="evidence" value="ECO:0007669"/>
    <property type="project" value="TreeGrafter"/>
</dbReference>
<protein>
    <submittedName>
        <fullName evidence="2">Huntingtin-interacting protein 1-like protein</fullName>
    </submittedName>
</protein>
<evidence type="ECO:0000259" key="1">
    <source>
        <dbReference type="Pfam" id="PF07651"/>
    </source>
</evidence>
<reference evidence="2 3" key="1">
    <citation type="submission" date="2017-03" db="EMBL/GenBank/DDBJ databases">
        <title>Genome Survey of Euroglyphus maynei.</title>
        <authorList>
            <person name="Arlian L.G."/>
            <person name="Morgan M.S."/>
            <person name="Rider S.D."/>
        </authorList>
    </citation>
    <scope>NUCLEOTIDE SEQUENCE [LARGE SCALE GENOMIC DNA]</scope>
    <source>
        <strain evidence="2">Arlian Lab</strain>
        <tissue evidence="2">Whole body</tissue>
    </source>
</reference>
<dbReference type="PANTHER" id="PTHR10407:SF15">
    <property type="entry name" value="HUNTINGTIN INTERACTING PROTEIN 1"/>
    <property type="match status" value="1"/>
</dbReference>
<dbReference type="GO" id="GO:0006897">
    <property type="term" value="P:endocytosis"/>
    <property type="evidence" value="ECO:0007669"/>
    <property type="project" value="InterPro"/>
</dbReference>
<dbReference type="GO" id="GO:0007015">
    <property type="term" value="P:actin filament organization"/>
    <property type="evidence" value="ECO:0007669"/>
    <property type="project" value="TreeGrafter"/>
</dbReference>
<dbReference type="Proteomes" id="UP000194236">
    <property type="component" value="Unassembled WGS sequence"/>
</dbReference>
<dbReference type="InterPro" id="IPR030224">
    <property type="entry name" value="Sla2_fam"/>
</dbReference>
<dbReference type="GO" id="GO:0035615">
    <property type="term" value="F:clathrin adaptor activity"/>
    <property type="evidence" value="ECO:0007669"/>
    <property type="project" value="TreeGrafter"/>
</dbReference>
<dbReference type="GO" id="GO:0051015">
    <property type="term" value="F:actin filament binding"/>
    <property type="evidence" value="ECO:0007669"/>
    <property type="project" value="TreeGrafter"/>
</dbReference>
<keyword evidence="3" id="KW-1185">Reference proteome</keyword>
<dbReference type="GO" id="GO:0043325">
    <property type="term" value="F:phosphatidylinositol-3,4-bisphosphate binding"/>
    <property type="evidence" value="ECO:0007669"/>
    <property type="project" value="TreeGrafter"/>
</dbReference>
<dbReference type="GO" id="GO:0030864">
    <property type="term" value="C:cortical actin cytoskeleton"/>
    <property type="evidence" value="ECO:0007669"/>
    <property type="project" value="TreeGrafter"/>
</dbReference>
<dbReference type="GO" id="GO:0032051">
    <property type="term" value="F:clathrin light chain binding"/>
    <property type="evidence" value="ECO:0007669"/>
    <property type="project" value="TreeGrafter"/>
</dbReference>
<feature type="domain" description="AP180 N-terminal homology (ANTH)" evidence="1">
    <location>
        <begin position="1"/>
        <end position="76"/>
    </location>
</feature>
<accession>A0A1Y3BCP3</accession>
<dbReference type="EMBL" id="MUJZ01030852">
    <property type="protein sequence ID" value="OTF77794.1"/>
    <property type="molecule type" value="Genomic_DNA"/>
</dbReference>